<organism evidence="2">
    <name type="scientific">Arion vulgaris</name>
    <dbReference type="NCBI Taxonomy" id="1028688"/>
    <lineage>
        <taxon>Eukaryota</taxon>
        <taxon>Metazoa</taxon>
        <taxon>Spiralia</taxon>
        <taxon>Lophotrochozoa</taxon>
        <taxon>Mollusca</taxon>
        <taxon>Gastropoda</taxon>
        <taxon>Heterobranchia</taxon>
        <taxon>Euthyneura</taxon>
        <taxon>Panpulmonata</taxon>
        <taxon>Eupulmonata</taxon>
        <taxon>Stylommatophora</taxon>
        <taxon>Helicina</taxon>
        <taxon>Arionoidea</taxon>
        <taxon>Arionidae</taxon>
        <taxon>Arion</taxon>
    </lineage>
</organism>
<accession>A0A0B7AIR3</accession>
<sequence>MVVGMNLDGVRSVHEYIFFRDPRFVARAIEFILCAIFVAGGVQFLRRGTEP</sequence>
<proteinExistence type="predicted"/>
<reference evidence="2" key="1">
    <citation type="submission" date="2014-12" db="EMBL/GenBank/DDBJ databases">
        <title>Insight into the proteome of Arion vulgaris.</title>
        <authorList>
            <person name="Aradska J."/>
            <person name="Bulat T."/>
            <person name="Smidak R."/>
            <person name="Sarate P."/>
            <person name="Gangsoo J."/>
            <person name="Sialana F."/>
            <person name="Bilban M."/>
            <person name="Lubec G."/>
        </authorList>
    </citation>
    <scope>NUCLEOTIDE SEQUENCE</scope>
    <source>
        <tissue evidence="2">Skin</tissue>
    </source>
</reference>
<protein>
    <submittedName>
        <fullName evidence="2">Uncharacterized protein</fullName>
    </submittedName>
</protein>
<dbReference type="EMBL" id="HACG01033582">
    <property type="protein sequence ID" value="CEK80447.1"/>
    <property type="molecule type" value="Transcribed_RNA"/>
</dbReference>
<dbReference type="AlphaFoldDB" id="A0A0B7AIR3"/>
<evidence type="ECO:0000313" key="2">
    <source>
        <dbReference type="EMBL" id="CEK80447.1"/>
    </source>
</evidence>
<keyword evidence="1" id="KW-0472">Membrane</keyword>
<keyword evidence="1" id="KW-0812">Transmembrane</keyword>
<feature type="transmembrane region" description="Helical" evidence="1">
    <location>
        <begin position="24"/>
        <end position="45"/>
    </location>
</feature>
<gene>
    <name evidence="2" type="primary">ORF120982</name>
</gene>
<evidence type="ECO:0000256" key="1">
    <source>
        <dbReference type="SAM" id="Phobius"/>
    </source>
</evidence>
<feature type="non-terminal residue" evidence="2">
    <location>
        <position position="51"/>
    </location>
</feature>
<name>A0A0B7AIR3_9EUPU</name>
<keyword evidence="1" id="KW-1133">Transmembrane helix</keyword>